<dbReference type="AlphaFoldDB" id="A0A9J5ZEN0"/>
<gene>
    <name evidence="1" type="ORF">H5410_021577</name>
</gene>
<keyword evidence="2" id="KW-1185">Reference proteome</keyword>
<proteinExistence type="predicted"/>
<dbReference type="EMBL" id="JACXVP010000004">
    <property type="protein sequence ID" value="KAG5610296.1"/>
    <property type="molecule type" value="Genomic_DNA"/>
</dbReference>
<evidence type="ECO:0000313" key="2">
    <source>
        <dbReference type="Proteomes" id="UP000824120"/>
    </source>
</evidence>
<dbReference type="Proteomes" id="UP000824120">
    <property type="component" value="Chromosome 4"/>
</dbReference>
<accession>A0A9J5ZEN0</accession>
<organism evidence="1 2">
    <name type="scientific">Solanum commersonii</name>
    <name type="common">Commerson's wild potato</name>
    <name type="synonym">Commerson's nightshade</name>
    <dbReference type="NCBI Taxonomy" id="4109"/>
    <lineage>
        <taxon>Eukaryota</taxon>
        <taxon>Viridiplantae</taxon>
        <taxon>Streptophyta</taxon>
        <taxon>Embryophyta</taxon>
        <taxon>Tracheophyta</taxon>
        <taxon>Spermatophyta</taxon>
        <taxon>Magnoliopsida</taxon>
        <taxon>eudicotyledons</taxon>
        <taxon>Gunneridae</taxon>
        <taxon>Pentapetalae</taxon>
        <taxon>asterids</taxon>
        <taxon>lamiids</taxon>
        <taxon>Solanales</taxon>
        <taxon>Solanaceae</taxon>
        <taxon>Solanoideae</taxon>
        <taxon>Solaneae</taxon>
        <taxon>Solanum</taxon>
    </lineage>
</organism>
<name>A0A9J5ZEN0_SOLCO</name>
<sequence length="129" mass="14416">MGGSGGVVPSELTPGTDAQVQIVAPGSDAPTDGVTEYLIEEQSIDTIKQKRDKAAEIMKKRRPKDCLTHWASRRIAMVSPNVLVYQALKEKINLAIKRSSQRVAEQFYDAMTYHPKFQNLKMLKAKAKR</sequence>
<reference evidence="1 2" key="1">
    <citation type="submission" date="2020-09" db="EMBL/GenBank/DDBJ databases">
        <title>De no assembly of potato wild relative species, Solanum commersonii.</title>
        <authorList>
            <person name="Cho K."/>
        </authorList>
    </citation>
    <scope>NUCLEOTIDE SEQUENCE [LARGE SCALE GENOMIC DNA]</scope>
    <source>
        <strain evidence="1">LZ3.2</strain>
        <tissue evidence="1">Leaf</tissue>
    </source>
</reference>
<protein>
    <submittedName>
        <fullName evidence="1">Uncharacterized protein</fullName>
    </submittedName>
</protein>
<evidence type="ECO:0000313" key="1">
    <source>
        <dbReference type="EMBL" id="KAG5610296.1"/>
    </source>
</evidence>
<comment type="caution">
    <text evidence="1">The sequence shown here is derived from an EMBL/GenBank/DDBJ whole genome shotgun (WGS) entry which is preliminary data.</text>
</comment>